<evidence type="ECO:0000256" key="1">
    <source>
        <dbReference type="ARBA" id="ARBA00022723"/>
    </source>
</evidence>
<dbReference type="AlphaFoldDB" id="A0A502DPW8"/>
<dbReference type="Pfam" id="PF00107">
    <property type="entry name" value="ADH_zinc_N"/>
    <property type="match status" value="1"/>
</dbReference>
<dbReference type="SMART" id="SM00829">
    <property type="entry name" value="PKS_ER"/>
    <property type="match status" value="1"/>
</dbReference>
<dbReference type="InterPro" id="IPR036291">
    <property type="entry name" value="NAD(P)-bd_dom_sf"/>
</dbReference>
<dbReference type="GO" id="GO:0051903">
    <property type="term" value="F:S-(hydroxymethyl)glutathione dehydrogenase [NAD(P)+] activity"/>
    <property type="evidence" value="ECO:0007669"/>
    <property type="project" value="TreeGrafter"/>
</dbReference>
<comment type="cofactor">
    <cofactor evidence="5">
        <name>Zn(2+)</name>
        <dbReference type="ChEBI" id="CHEBI:29105"/>
    </cofactor>
</comment>
<dbReference type="GO" id="GO:0046294">
    <property type="term" value="P:formaldehyde catabolic process"/>
    <property type="evidence" value="ECO:0007669"/>
    <property type="project" value="TreeGrafter"/>
</dbReference>
<dbReference type="Pfam" id="PF08240">
    <property type="entry name" value="ADH_N"/>
    <property type="match status" value="1"/>
</dbReference>
<dbReference type="OrthoDB" id="9770544at2"/>
<evidence type="ECO:0000313" key="7">
    <source>
        <dbReference type="EMBL" id="TPG27438.1"/>
    </source>
</evidence>
<dbReference type="CDD" id="cd08278">
    <property type="entry name" value="benzyl_alcohol_DH"/>
    <property type="match status" value="1"/>
</dbReference>
<evidence type="ECO:0000256" key="2">
    <source>
        <dbReference type="ARBA" id="ARBA00022833"/>
    </source>
</evidence>
<dbReference type="PANTHER" id="PTHR43880">
    <property type="entry name" value="ALCOHOL DEHYDROGENASE"/>
    <property type="match status" value="1"/>
</dbReference>
<sequence length="367" mass="38039">MRITAALTTAANQPFEIVELELDDPRDNELVVRVAGVGLCHTDVAAHAGSLFVPAPAVFGHEGAGIVERVGAKVTKVQPGDKVLMTFMSCGHCPCCEADAPAYCHSMRPLNFGGKRADGSVTLRRAGAPVSGHFFGQSSFASHALAHERNVVKLLDGMPLEIAGALGCGIQTGAGAVMRSMAARAGSSLVVLGGGSVGLSGLMGGVVQGCSTLIVVEPQVARRDLALSLGATHVIDPATAGPLSAAVRAVLPHGADYVLDTTGNAEVMEQATLMLAHRGTFGFLGISANREAKLPGLISNALVGGHTYRGIIEGDSDIDTYLPELMRLHLDGKFPFDRLVKTYPLANINNAVADQHDGLCVKAVLIP</sequence>
<dbReference type="Proteomes" id="UP000319212">
    <property type="component" value="Unassembled WGS sequence"/>
</dbReference>
<dbReference type="PROSITE" id="PS00059">
    <property type="entry name" value="ADH_ZINC"/>
    <property type="match status" value="1"/>
</dbReference>
<name>A0A502DPW8_9BURK</name>
<dbReference type="Gene3D" id="3.90.180.10">
    <property type="entry name" value="Medium-chain alcohol dehydrogenases, catalytic domain"/>
    <property type="match status" value="1"/>
</dbReference>
<keyword evidence="2 5" id="KW-0862">Zinc</keyword>
<dbReference type="GO" id="GO:0005829">
    <property type="term" value="C:cytosol"/>
    <property type="evidence" value="ECO:0007669"/>
    <property type="project" value="TreeGrafter"/>
</dbReference>
<dbReference type="InterPro" id="IPR013149">
    <property type="entry name" value="ADH-like_C"/>
</dbReference>
<keyword evidence="1 5" id="KW-0479">Metal-binding</keyword>
<dbReference type="Gene3D" id="3.40.50.720">
    <property type="entry name" value="NAD(P)-binding Rossmann-like Domain"/>
    <property type="match status" value="1"/>
</dbReference>
<dbReference type="SUPFAM" id="SSF50129">
    <property type="entry name" value="GroES-like"/>
    <property type="match status" value="1"/>
</dbReference>
<dbReference type="InterPro" id="IPR013154">
    <property type="entry name" value="ADH-like_N"/>
</dbReference>
<proteinExistence type="inferred from homology"/>
<gene>
    <name evidence="7" type="ORF">EAH82_11660</name>
</gene>
<keyword evidence="3" id="KW-0560">Oxidoreductase</keyword>
<dbReference type="PANTHER" id="PTHR43880:SF12">
    <property type="entry name" value="ALCOHOL DEHYDROGENASE CLASS-3"/>
    <property type="match status" value="1"/>
</dbReference>
<dbReference type="SUPFAM" id="SSF51735">
    <property type="entry name" value="NAD(P)-binding Rossmann-fold domains"/>
    <property type="match status" value="1"/>
</dbReference>
<dbReference type="InterPro" id="IPR011032">
    <property type="entry name" value="GroES-like_sf"/>
</dbReference>
<evidence type="ECO:0000256" key="3">
    <source>
        <dbReference type="ARBA" id="ARBA00023002"/>
    </source>
</evidence>
<keyword evidence="4" id="KW-0520">NAD</keyword>
<protein>
    <submittedName>
        <fullName evidence="7">NAD(P)-dependent alcohol dehydrogenase</fullName>
    </submittedName>
</protein>
<organism evidence="7 8">
    <name type="scientific">Variovorax guangxiensis</name>
    <dbReference type="NCBI Taxonomy" id="1775474"/>
    <lineage>
        <taxon>Bacteria</taxon>
        <taxon>Pseudomonadati</taxon>
        <taxon>Pseudomonadota</taxon>
        <taxon>Betaproteobacteria</taxon>
        <taxon>Burkholderiales</taxon>
        <taxon>Comamonadaceae</taxon>
        <taxon>Variovorax</taxon>
    </lineage>
</organism>
<dbReference type="EMBL" id="RCZI01000003">
    <property type="protein sequence ID" value="TPG27438.1"/>
    <property type="molecule type" value="Genomic_DNA"/>
</dbReference>
<comment type="caution">
    <text evidence="7">The sequence shown here is derived from an EMBL/GenBank/DDBJ whole genome shotgun (WGS) entry which is preliminary data.</text>
</comment>
<evidence type="ECO:0000256" key="5">
    <source>
        <dbReference type="RuleBase" id="RU361277"/>
    </source>
</evidence>
<comment type="similarity">
    <text evidence="5">Belongs to the zinc-containing alcohol dehydrogenase family.</text>
</comment>
<dbReference type="GO" id="GO:0008270">
    <property type="term" value="F:zinc ion binding"/>
    <property type="evidence" value="ECO:0007669"/>
    <property type="project" value="InterPro"/>
</dbReference>
<evidence type="ECO:0000256" key="4">
    <source>
        <dbReference type="ARBA" id="ARBA00023027"/>
    </source>
</evidence>
<reference evidence="7 8" key="1">
    <citation type="journal article" date="2019" name="Environ. Microbiol.">
        <title>Species interactions and distinct microbial communities in high Arctic permafrost affected cryosols are associated with the CH4 and CO2 gas fluxes.</title>
        <authorList>
            <person name="Altshuler I."/>
            <person name="Hamel J."/>
            <person name="Turney S."/>
            <person name="Magnuson E."/>
            <person name="Levesque R."/>
            <person name="Greer C."/>
            <person name="Whyte L.G."/>
        </authorList>
    </citation>
    <scope>NUCLEOTIDE SEQUENCE [LARGE SCALE GENOMIC DNA]</scope>
    <source>
        <strain evidence="7 8">S06.C</strain>
    </source>
</reference>
<dbReference type="RefSeq" id="WP_140841991.1">
    <property type="nucleotide sequence ID" value="NZ_RCZI01000003.1"/>
</dbReference>
<accession>A0A502DPW8</accession>
<dbReference type="InterPro" id="IPR020843">
    <property type="entry name" value="ER"/>
</dbReference>
<evidence type="ECO:0000313" key="8">
    <source>
        <dbReference type="Proteomes" id="UP000319212"/>
    </source>
</evidence>
<evidence type="ECO:0000259" key="6">
    <source>
        <dbReference type="SMART" id="SM00829"/>
    </source>
</evidence>
<feature type="domain" description="Enoyl reductase (ER)" evidence="6">
    <location>
        <begin position="10"/>
        <end position="365"/>
    </location>
</feature>
<dbReference type="InterPro" id="IPR002328">
    <property type="entry name" value="ADH_Zn_CS"/>
</dbReference>